<dbReference type="Proteomes" id="UP000644660">
    <property type="component" value="Unassembled WGS sequence"/>
</dbReference>
<reference evidence="3 4" key="1">
    <citation type="submission" date="2020-05" db="EMBL/GenBank/DDBJ databases">
        <authorList>
            <person name="Casaregola S."/>
            <person name="Devillers H."/>
            <person name="Grondin C."/>
        </authorList>
    </citation>
    <scope>NUCLEOTIDE SEQUENCE [LARGE SCALE GENOMIC DNA]</scope>
    <source>
        <strain evidence="3 4">CLIB 1767</strain>
    </source>
</reference>
<dbReference type="GO" id="GO:0005634">
    <property type="term" value="C:nucleus"/>
    <property type="evidence" value="ECO:0007669"/>
    <property type="project" value="TreeGrafter"/>
</dbReference>
<dbReference type="Pfam" id="PF08514">
    <property type="entry name" value="STAG"/>
    <property type="match status" value="1"/>
</dbReference>
<dbReference type="GO" id="GO:0000785">
    <property type="term" value="C:chromatin"/>
    <property type="evidence" value="ECO:0007669"/>
    <property type="project" value="TreeGrafter"/>
</dbReference>
<organism evidence="3 4">
    <name type="scientific">Maudiozyma barnettii</name>
    <dbReference type="NCBI Taxonomy" id="61262"/>
    <lineage>
        <taxon>Eukaryota</taxon>
        <taxon>Fungi</taxon>
        <taxon>Dikarya</taxon>
        <taxon>Ascomycota</taxon>
        <taxon>Saccharomycotina</taxon>
        <taxon>Saccharomycetes</taxon>
        <taxon>Saccharomycetales</taxon>
        <taxon>Saccharomycetaceae</taxon>
        <taxon>Maudiozyma</taxon>
    </lineage>
</organism>
<feature type="compositionally biased region" description="Low complexity" evidence="1">
    <location>
        <begin position="1116"/>
        <end position="1137"/>
    </location>
</feature>
<feature type="domain" description="SCD" evidence="2">
    <location>
        <begin position="361"/>
        <end position="451"/>
    </location>
</feature>
<dbReference type="GO" id="GO:0007062">
    <property type="term" value="P:sister chromatid cohesion"/>
    <property type="evidence" value="ECO:0007669"/>
    <property type="project" value="UniProtKB-ARBA"/>
</dbReference>
<evidence type="ECO:0000313" key="4">
    <source>
        <dbReference type="Proteomes" id="UP000644660"/>
    </source>
</evidence>
<dbReference type="SUPFAM" id="SSF48371">
    <property type="entry name" value="ARM repeat"/>
    <property type="match status" value="1"/>
</dbReference>
<feature type="region of interest" description="Disordered" evidence="1">
    <location>
        <begin position="1116"/>
        <end position="1145"/>
    </location>
</feature>
<gene>
    <name evidence="3" type="ORF">KABA2_03S11176</name>
</gene>
<dbReference type="GO" id="GO:0003682">
    <property type="term" value="F:chromatin binding"/>
    <property type="evidence" value="ECO:0007669"/>
    <property type="project" value="TreeGrafter"/>
</dbReference>
<dbReference type="Pfam" id="PF21767">
    <property type="entry name" value="SCC3_C"/>
    <property type="match status" value="1"/>
</dbReference>
<accession>A0A8H2ZHK6</accession>
<protein>
    <submittedName>
        <fullName evidence="3">Similar to Saccharomyces cerevisiae YIL026C IRR1 Subunit of the cohesin complex</fullName>
    </submittedName>
</protein>
<dbReference type="InterPro" id="IPR020839">
    <property type="entry name" value="SCD"/>
</dbReference>
<proteinExistence type="predicted"/>
<dbReference type="InterPro" id="IPR048610">
    <property type="entry name" value="SCC3_C"/>
</dbReference>
<dbReference type="AlphaFoldDB" id="A0A8H2ZHK6"/>
<feature type="compositionally biased region" description="Polar residues" evidence="1">
    <location>
        <begin position="91"/>
        <end position="103"/>
    </location>
</feature>
<dbReference type="RefSeq" id="XP_041405887.1">
    <property type="nucleotide sequence ID" value="XM_041549953.1"/>
</dbReference>
<feature type="compositionally biased region" description="Basic and acidic residues" evidence="1">
    <location>
        <begin position="57"/>
        <end position="72"/>
    </location>
</feature>
<name>A0A8H2ZHK6_9SACH</name>
<feature type="compositionally biased region" description="Acidic residues" evidence="1">
    <location>
        <begin position="34"/>
        <end position="56"/>
    </location>
</feature>
<dbReference type="InterPro" id="IPR039662">
    <property type="entry name" value="Cohesin_Scc3/SA"/>
</dbReference>
<sequence>MPPKHSRTRTKSAYESDDESSNESGNNNIRYIREDEDTGLNDEEVFDSEESSEDDNDNTKDDDYFPTEEGKRKAISIKRQQEKANKKRKTLSYSSRTVTSAASDETKEEQDHYLEIVKEFEHSELFSILASSDEISIEEVIRELLEQYSTNRDEVIQKFINLLLDCCGAMIHVQNHDIHSNESASDTLSELQLSFQNQKIHEFNLLISKSKKKIAQFKPLYQNFEEFMFKFLEIADDLQLLYNEEDDQESADSVENSRGMKMGQLVLDILTWLSAFSVSKIRCFRYVSTLSLYILQDYLSAHAVIIEKDYLAKLTKQLKMENKKKRPNKKTIEKLEENVEEIQSSKAIIDNILDNIVKLCFVHRFKDVDEAIRSESMSHLAIWIDNNPEYFMKVTFLKYFGWLLSDSSITVRLQILKSLPDIIKSSHHSAMVDNPAIRQFFERFKSRILEIATIDIDLEVSINAINVLIEASSLDYLEDSETLMISSLIFNNEDTKVSSSSKNSRLMATVAKFIARVSNQKYETFMSSTTLDEDISSIKTSVIIKIGTIIRILNSSLLYFMDNNKNYDPSLVSRSQILFQAAEFLYPFFGSQVDSICRLLSDDDEFTQIYQEIAKVSEDDDNDEMNIDNDEQSSQIRIDRAPLFPTENENVTFYVTVLSGLCDGGMNGRSQNKYSIAMSVLPHLENLLKNLSTNSTNILLQILNIFNLFNFDEWVHSGCEKKIKSINLMILKGFSGVILMHAVSTDTSYETFSNTVHHIKEFHLKEIDEVWINEISMIKLQLEKYITQKNNPQSDTDFGEYTNSIYSQYVNRLILLGKEYPIEFSSDLLKLFIDKFMSKLAYEIEVGGIENVDVINFKLPVILVTWELQKWINILEKSNAVPGPKSDDSERSANKTSVSSVKNALSYMSSIIVNMESVLVQINNMDGVDELIVHNLRSSLASSLIDVLVATKCFELQLPEDETNWKEMLHDAIHDSYLTGEVYNALLDTFLYFESIYARDQGIQLDRTHDEDVTLNEVAINDENMSSERELLVFTIKLIGLKKLELLDDKTSTRVSLNKETLGPLFKSIIDDSIFDNNSNHNNGSTRSLKNNIIQLATSPEPLISREPSNITQNSDILQDQNDSDSSLSSGSNTNSNRRSRQLMDLNVIEENSEELEGAD</sequence>
<keyword evidence="4" id="KW-1185">Reference proteome</keyword>
<dbReference type="Pfam" id="PF21581">
    <property type="entry name" value="SCD"/>
    <property type="match status" value="1"/>
</dbReference>
<feature type="region of interest" description="Disordered" evidence="1">
    <location>
        <begin position="1"/>
        <end position="108"/>
    </location>
</feature>
<evidence type="ECO:0000259" key="2">
    <source>
        <dbReference type="PROSITE" id="PS51425"/>
    </source>
</evidence>
<dbReference type="InterPro" id="IPR016024">
    <property type="entry name" value="ARM-type_fold"/>
</dbReference>
<dbReference type="PANTHER" id="PTHR11199:SF0">
    <property type="entry name" value="LD34181P-RELATED"/>
    <property type="match status" value="1"/>
</dbReference>
<dbReference type="PANTHER" id="PTHR11199">
    <property type="entry name" value="STROMAL ANTIGEN"/>
    <property type="match status" value="1"/>
</dbReference>
<feature type="compositionally biased region" description="Basic residues" evidence="1">
    <location>
        <begin position="1"/>
        <end position="10"/>
    </location>
</feature>
<evidence type="ECO:0000313" key="3">
    <source>
        <dbReference type="EMBL" id="CAB4254043.1"/>
    </source>
</evidence>
<dbReference type="PROSITE" id="PS51425">
    <property type="entry name" value="SCD"/>
    <property type="match status" value="1"/>
</dbReference>
<dbReference type="EMBL" id="CAEFZW010000003">
    <property type="protein sequence ID" value="CAB4254043.1"/>
    <property type="molecule type" value="Genomic_DNA"/>
</dbReference>
<comment type="caution">
    <text evidence="3">The sequence shown here is derived from an EMBL/GenBank/DDBJ whole genome shotgun (WGS) entry which is preliminary data.</text>
</comment>
<evidence type="ECO:0000256" key="1">
    <source>
        <dbReference type="SAM" id="MobiDB-lite"/>
    </source>
</evidence>
<dbReference type="GO" id="GO:0008278">
    <property type="term" value="C:cohesin complex"/>
    <property type="evidence" value="ECO:0007669"/>
    <property type="project" value="TreeGrafter"/>
</dbReference>
<dbReference type="InterPro" id="IPR013721">
    <property type="entry name" value="STAG"/>
</dbReference>
<dbReference type="OrthoDB" id="498590at2759"/>
<dbReference type="GeneID" id="64857021"/>